<dbReference type="OrthoDB" id="1699318at2759"/>
<dbReference type="Proteomes" id="UP000326396">
    <property type="component" value="Linkage Group LG3"/>
</dbReference>
<evidence type="ECO:0008006" key="4">
    <source>
        <dbReference type="Google" id="ProtNLM"/>
    </source>
</evidence>
<comment type="caution">
    <text evidence="2">The sequence shown here is derived from an EMBL/GenBank/DDBJ whole genome shotgun (WGS) entry which is preliminary data.</text>
</comment>
<feature type="compositionally biased region" description="Basic residues" evidence="1">
    <location>
        <begin position="250"/>
        <end position="262"/>
    </location>
</feature>
<evidence type="ECO:0000256" key="1">
    <source>
        <dbReference type="SAM" id="MobiDB-lite"/>
    </source>
</evidence>
<dbReference type="PANTHER" id="PTHR47481:SF38">
    <property type="entry name" value="POU DOMAIN, CLASS 4, TRANSCRIPTION FACTOR 1-LIKE"/>
    <property type="match status" value="1"/>
</dbReference>
<name>A0A5N6N8M8_9ASTR</name>
<dbReference type="AlphaFoldDB" id="A0A5N6N8M8"/>
<dbReference type="PANTHER" id="PTHR47481">
    <property type="match status" value="1"/>
</dbReference>
<proteinExistence type="predicted"/>
<accession>A0A5N6N8M8</accession>
<feature type="compositionally biased region" description="Polar residues" evidence="1">
    <location>
        <begin position="215"/>
        <end position="227"/>
    </location>
</feature>
<organism evidence="2 3">
    <name type="scientific">Mikania micrantha</name>
    <name type="common">bitter vine</name>
    <dbReference type="NCBI Taxonomy" id="192012"/>
    <lineage>
        <taxon>Eukaryota</taxon>
        <taxon>Viridiplantae</taxon>
        <taxon>Streptophyta</taxon>
        <taxon>Embryophyta</taxon>
        <taxon>Tracheophyta</taxon>
        <taxon>Spermatophyta</taxon>
        <taxon>Magnoliopsida</taxon>
        <taxon>eudicotyledons</taxon>
        <taxon>Gunneridae</taxon>
        <taxon>Pentapetalae</taxon>
        <taxon>asterids</taxon>
        <taxon>campanulids</taxon>
        <taxon>Asterales</taxon>
        <taxon>Asteraceae</taxon>
        <taxon>Asteroideae</taxon>
        <taxon>Heliantheae alliance</taxon>
        <taxon>Eupatorieae</taxon>
        <taxon>Mikania</taxon>
    </lineage>
</organism>
<evidence type="ECO:0000313" key="2">
    <source>
        <dbReference type="EMBL" id="KAD4386050.1"/>
    </source>
</evidence>
<dbReference type="Pfam" id="PF14223">
    <property type="entry name" value="Retrotran_gag_2"/>
    <property type="match status" value="1"/>
</dbReference>
<feature type="compositionally biased region" description="Low complexity" evidence="1">
    <location>
        <begin position="228"/>
        <end position="242"/>
    </location>
</feature>
<reference evidence="2 3" key="1">
    <citation type="submission" date="2019-05" db="EMBL/GenBank/DDBJ databases">
        <title>Mikania micrantha, genome provides insights into the molecular mechanism of rapid growth.</title>
        <authorList>
            <person name="Liu B."/>
        </authorList>
    </citation>
    <scope>NUCLEOTIDE SEQUENCE [LARGE SCALE GENOMIC DNA]</scope>
    <source>
        <strain evidence="2">NLD-2019</strain>
        <tissue evidence="2">Leaf</tissue>
    </source>
</reference>
<evidence type="ECO:0000313" key="3">
    <source>
        <dbReference type="Proteomes" id="UP000326396"/>
    </source>
</evidence>
<feature type="region of interest" description="Disordered" evidence="1">
    <location>
        <begin position="214"/>
        <end position="289"/>
    </location>
</feature>
<protein>
    <recommendedName>
        <fullName evidence="4">Retrotransposon Copia-like N-terminal domain-containing protein</fullName>
    </recommendedName>
</protein>
<dbReference type="EMBL" id="SZYD01000013">
    <property type="protein sequence ID" value="KAD4386050.1"/>
    <property type="molecule type" value="Genomic_DNA"/>
</dbReference>
<gene>
    <name evidence="2" type="ORF">E3N88_26219</name>
</gene>
<keyword evidence="3" id="KW-1185">Reference proteome</keyword>
<sequence length="352" mass="39301">MDSKLHPAITVTNIRNFIPFVLEMESGQYTSWAELFRIHCRAFQVINHIDSPPPIPLPSAPAANVDKTPKTDDPAIWSRLDAIVLQWIYSTISNDLLHTILKPNSTAYQAWIALENIFQDNQGSRAVYLEHKFNTTRLDNHPNISSYCQTLKMLADQLANVNAPVSNQRLVLQLISGLNESFEHIATLIQQTTPLPDFYEARSKLILEETRKSHQASFTTSEPSALHTTTTSSSKHSDSNSSQLNNMNRGRGRNSRGGRGRGRSYPSGRGRGFSTPPGNNGRPPSHNFYGHQFQQPQGTQFHPQTFSALAAAEWKAVLALDTNPVEFAAIFCDFGYENEGMFGGKSCFHQID</sequence>